<dbReference type="PROSITE" id="PS52004">
    <property type="entry name" value="KS3_2"/>
    <property type="match status" value="1"/>
</dbReference>
<evidence type="ECO:0000256" key="7">
    <source>
        <dbReference type="ARBA" id="ARBA00022832"/>
    </source>
</evidence>
<evidence type="ECO:0000256" key="12">
    <source>
        <dbReference type="ARBA" id="ARBA00047318"/>
    </source>
</evidence>
<keyword evidence="6 14" id="KW-0808">Transferase</keyword>
<keyword evidence="5 14" id="KW-0444">Lipid biosynthesis</keyword>
<keyword evidence="7" id="KW-0276">Fatty acid metabolism</keyword>
<comment type="catalytic activity">
    <reaction evidence="12 14">
        <text>(9Z)-hexadecenoyl-[ACP] + malonyl-[ACP] + H(+) = 3-oxo-(11Z)-octadecenoyl-[ACP] + holo-[ACP] + CO2</text>
        <dbReference type="Rhea" id="RHEA:55040"/>
        <dbReference type="Rhea" id="RHEA-COMP:9623"/>
        <dbReference type="Rhea" id="RHEA-COMP:9685"/>
        <dbReference type="Rhea" id="RHEA-COMP:10800"/>
        <dbReference type="Rhea" id="RHEA-COMP:14074"/>
        <dbReference type="ChEBI" id="CHEBI:15378"/>
        <dbReference type="ChEBI" id="CHEBI:16526"/>
        <dbReference type="ChEBI" id="CHEBI:64479"/>
        <dbReference type="ChEBI" id="CHEBI:78449"/>
        <dbReference type="ChEBI" id="CHEBI:83989"/>
        <dbReference type="ChEBI" id="CHEBI:138538"/>
        <dbReference type="EC" id="2.3.1.179"/>
    </reaction>
</comment>
<dbReference type="RefSeq" id="WP_087640753.1">
    <property type="nucleotide sequence ID" value="NZ_CP147246.1"/>
</dbReference>
<dbReference type="InterPro" id="IPR000794">
    <property type="entry name" value="Beta-ketoacyl_synthase"/>
</dbReference>
<comment type="similarity">
    <text evidence="2 14 16">Belongs to the thiolase-like superfamily. Beta-ketoacyl-ACP synthases family.</text>
</comment>
<comment type="function">
    <text evidence="11 14">Involved in the type II fatty acid elongation cycle. Catalyzes the elongation of a wide range of acyl-ACP by the addition of two carbons from malonyl-ACP to an acyl acceptor. Can efficiently catalyze the conversion of palmitoleoyl-ACP (cis-hexadec-9-enoyl-ACP) to cis-vaccenoyl-ACP (cis-octadec-11-enoyl-ACP), an essential step in the thermal regulation of fatty acid composition.</text>
</comment>
<dbReference type="NCBIfam" id="NF005589">
    <property type="entry name" value="PRK07314.1"/>
    <property type="match status" value="1"/>
</dbReference>
<dbReference type="OrthoDB" id="9808669at2"/>
<dbReference type="EMBL" id="CP147246">
    <property type="protein sequence ID" value="WYJ93946.1"/>
    <property type="molecule type" value="Genomic_DNA"/>
</dbReference>
<evidence type="ECO:0000313" key="18">
    <source>
        <dbReference type="EMBL" id="OUZ32921.1"/>
    </source>
</evidence>
<comment type="pathway">
    <text evidence="1 14">Lipid metabolism; fatty acid biosynthesis.</text>
</comment>
<dbReference type="GO" id="GO:0005829">
    <property type="term" value="C:cytosol"/>
    <property type="evidence" value="ECO:0007669"/>
    <property type="project" value="TreeGrafter"/>
</dbReference>
<dbReference type="FunFam" id="3.40.47.10:FF:000009">
    <property type="entry name" value="3-oxoacyl-[acyl-carrier-protein] synthase 2"/>
    <property type="match status" value="1"/>
</dbReference>
<reference evidence="18" key="1">
    <citation type="submission" date="2017-05" db="EMBL/GenBank/DDBJ databases">
        <title>The Genome Sequence of Enterococcus sp. 9D6_DIV0238.</title>
        <authorList>
            <consortium name="The Broad Institute Genomics Platform"/>
            <consortium name="The Broad Institute Genomic Center for Infectious Diseases"/>
            <person name="Earl A."/>
            <person name="Manson A."/>
            <person name="Schwartman J."/>
            <person name="Gilmore M."/>
            <person name="Abouelleil A."/>
            <person name="Cao P."/>
            <person name="Chapman S."/>
            <person name="Cusick C."/>
            <person name="Shea T."/>
            <person name="Young S."/>
            <person name="Neafsey D."/>
            <person name="Nusbaum C."/>
            <person name="Birren B."/>
        </authorList>
    </citation>
    <scope>NUCLEOTIDE SEQUENCE [LARGE SCALE GENOMIC DNA]</scope>
    <source>
        <strain evidence="18">9D6_DIV0238</strain>
    </source>
</reference>
<dbReference type="EC" id="2.3.1.179" evidence="3 14"/>
<evidence type="ECO:0000256" key="6">
    <source>
        <dbReference type="ARBA" id="ARBA00022679"/>
    </source>
</evidence>
<keyword evidence="9 14" id="KW-0275">Fatty acid biosynthesis</keyword>
<dbReference type="SUPFAM" id="SSF53901">
    <property type="entry name" value="Thiolase-like"/>
    <property type="match status" value="2"/>
</dbReference>
<dbReference type="NCBIfam" id="NF004970">
    <property type="entry name" value="PRK06333.1"/>
    <property type="match status" value="1"/>
</dbReference>
<dbReference type="Gene3D" id="3.40.47.10">
    <property type="match status" value="1"/>
</dbReference>
<evidence type="ECO:0000256" key="4">
    <source>
        <dbReference type="ARBA" id="ARBA00014657"/>
    </source>
</evidence>
<dbReference type="UniPathway" id="UPA00094"/>
<evidence type="ECO:0000256" key="10">
    <source>
        <dbReference type="ARBA" id="ARBA00023315"/>
    </source>
</evidence>
<dbReference type="Pfam" id="PF02801">
    <property type="entry name" value="Ketoacyl-synt_C"/>
    <property type="match status" value="1"/>
</dbReference>
<dbReference type="InterPro" id="IPR016039">
    <property type="entry name" value="Thiolase-like"/>
</dbReference>
<dbReference type="PROSITE" id="PS00606">
    <property type="entry name" value="KS3_1"/>
    <property type="match status" value="1"/>
</dbReference>
<keyword evidence="20" id="KW-1185">Reference proteome</keyword>
<evidence type="ECO:0000256" key="8">
    <source>
        <dbReference type="ARBA" id="ARBA00023098"/>
    </source>
</evidence>
<dbReference type="InterPro" id="IPR020841">
    <property type="entry name" value="PKS_Beta-ketoAc_synthase_dom"/>
</dbReference>
<dbReference type="EMBL" id="NIBQ01000002">
    <property type="protein sequence ID" value="OUZ32921.1"/>
    <property type="molecule type" value="Genomic_DNA"/>
</dbReference>
<organism evidence="18">
    <name type="scientific">Candidatus Enterococcus dunnyi</name>
    <dbReference type="NCBI Taxonomy" id="1834192"/>
    <lineage>
        <taxon>Bacteria</taxon>
        <taxon>Bacillati</taxon>
        <taxon>Bacillota</taxon>
        <taxon>Bacilli</taxon>
        <taxon>Lactobacillales</taxon>
        <taxon>Enterococcaceae</taxon>
        <taxon>Enterococcus</taxon>
    </lineage>
</organism>
<reference evidence="19" key="3">
    <citation type="submission" date="2024-03" db="EMBL/GenBank/DDBJ databases">
        <title>The Genome Sequence of Enterococcus sp. DIV0238c.</title>
        <authorList>
            <consortium name="The Broad Institute Genomics Platform"/>
            <consortium name="The Broad Institute Microbial Omics Core"/>
            <consortium name="The Broad Institute Genomic Center for Infectious Diseases"/>
            <person name="Earl A."/>
            <person name="Manson A."/>
            <person name="Gilmore M."/>
            <person name="Schwartman J."/>
            <person name="Shea T."/>
            <person name="Abouelleil A."/>
            <person name="Cao P."/>
            <person name="Chapman S."/>
            <person name="Cusick C."/>
            <person name="Young S."/>
            <person name="Neafsey D."/>
            <person name="Nusbaum C."/>
            <person name="Birren B."/>
        </authorList>
    </citation>
    <scope>NUCLEOTIDE SEQUENCE</scope>
    <source>
        <strain evidence="19">9D6_DIV0238</strain>
    </source>
</reference>
<reference evidence="19" key="2">
    <citation type="submission" date="2017-05" db="EMBL/GenBank/DDBJ databases">
        <authorList>
            <consortium name="The Broad Institute Genomics Platform"/>
            <consortium name="The Broad Institute Genomic Center for Infectious Diseases"/>
            <person name="Earl A."/>
            <person name="Manson A."/>
            <person name="Schwartman J."/>
            <person name="Gilmore M."/>
            <person name="Abouelleil A."/>
            <person name="Cao P."/>
            <person name="Chapman S."/>
            <person name="Cusick C."/>
            <person name="Shea T."/>
            <person name="Young S."/>
            <person name="Neafsey D."/>
            <person name="Nusbaum C."/>
            <person name="Birren B."/>
        </authorList>
    </citation>
    <scope>NUCLEOTIDE SEQUENCE</scope>
    <source>
        <strain evidence="19">9D6_DIV0238</strain>
    </source>
</reference>
<dbReference type="GO" id="GO:0006633">
    <property type="term" value="P:fatty acid biosynthetic process"/>
    <property type="evidence" value="ECO:0007669"/>
    <property type="project" value="UniProtKB-UniRule"/>
</dbReference>
<gene>
    <name evidence="19" type="ORF">A5889_001448</name>
    <name evidence="18" type="ORF">A5889_001630</name>
</gene>
<evidence type="ECO:0000313" key="20">
    <source>
        <dbReference type="Proteomes" id="UP000196151"/>
    </source>
</evidence>
<accession>A0A200J7W6</accession>
<dbReference type="Pfam" id="PF00109">
    <property type="entry name" value="ketoacyl-synt"/>
    <property type="match status" value="1"/>
</dbReference>
<sequence>MKRVVITGMGAVTPLGNTVKEYWQNLVNGKLGIGKITKFDSEDTGVALAGEVKEFDPSNVLDRKEQKRMDLFSQYGLVAALEAWEMSGLTYDSIDPKRFGVIVGSGIGGMTTLQDQVRVMDKKGAKRVTPFFVPMVIANMASGNISIKLGAKGPSQTIVTACASATNAIGEAFRTIKYGLADVMITGGTEATICEIGIAGFAALSALNTTDDPARASIPFDKERHGFVMGEGAGMLMLEELEHAKKRGAVILGEVVGYGSNCDASHMTAPLKDGSGAADAIELALAEAQIDASSVGYINAHGTSTPANDAAETAAIKRVFGDKAYHIPISSTKSMTGHLLGAAGGIEAIACVKTLQEGIAHPTTGYKTADPECDLDYLTDGSRAVQAEYAISNSFGFGGHNGVICMKKWEEDEQ</sequence>
<dbReference type="AlphaFoldDB" id="A0A200J7W6"/>
<evidence type="ECO:0000256" key="9">
    <source>
        <dbReference type="ARBA" id="ARBA00023160"/>
    </source>
</evidence>
<evidence type="ECO:0000256" key="14">
    <source>
        <dbReference type="PIRNR" id="PIRNR000447"/>
    </source>
</evidence>
<evidence type="ECO:0000256" key="5">
    <source>
        <dbReference type="ARBA" id="ARBA00022516"/>
    </source>
</evidence>
<comment type="catalytic activity">
    <reaction evidence="13 14">
        <text>a fatty acyl-[ACP] + malonyl-[ACP] + H(+) = a 3-oxoacyl-[ACP] + holo-[ACP] + CO2</text>
        <dbReference type="Rhea" id="RHEA:22836"/>
        <dbReference type="Rhea" id="RHEA-COMP:9623"/>
        <dbReference type="Rhea" id="RHEA-COMP:9685"/>
        <dbReference type="Rhea" id="RHEA-COMP:9916"/>
        <dbReference type="Rhea" id="RHEA-COMP:14125"/>
        <dbReference type="ChEBI" id="CHEBI:15378"/>
        <dbReference type="ChEBI" id="CHEBI:16526"/>
        <dbReference type="ChEBI" id="CHEBI:64479"/>
        <dbReference type="ChEBI" id="CHEBI:78449"/>
        <dbReference type="ChEBI" id="CHEBI:78776"/>
        <dbReference type="ChEBI" id="CHEBI:138651"/>
    </reaction>
</comment>
<dbReference type="GO" id="GO:0004315">
    <property type="term" value="F:3-oxoacyl-[acyl-carrier-protein] synthase activity"/>
    <property type="evidence" value="ECO:0007669"/>
    <property type="project" value="UniProtKB-UniRule"/>
</dbReference>
<evidence type="ECO:0000256" key="13">
    <source>
        <dbReference type="ARBA" id="ARBA00047659"/>
    </source>
</evidence>
<dbReference type="PIRSF" id="PIRSF000447">
    <property type="entry name" value="KAS_II"/>
    <property type="match status" value="1"/>
</dbReference>
<dbReference type="NCBIfam" id="TIGR03150">
    <property type="entry name" value="fabF"/>
    <property type="match status" value="1"/>
</dbReference>
<feature type="active site" description="For beta-ketoacyl synthase activity" evidence="15">
    <location>
        <position position="162"/>
    </location>
</feature>
<feature type="domain" description="Ketosynthase family 3 (KS3)" evidence="17">
    <location>
        <begin position="1"/>
        <end position="408"/>
    </location>
</feature>
<name>A0A200J7W6_9ENTE</name>
<dbReference type="InterPro" id="IPR017568">
    <property type="entry name" value="3-oxoacyl-ACP_synth-2"/>
</dbReference>
<evidence type="ECO:0000313" key="19">
    <source>
        <dbReference type="EMBL" id="WYJ93946.1"/>
    </source>
</evidence>
<keyword evidence="8" id="KW-0443">Lipid metabolism</keyword>
<evidence type="ECO:0000256" key="15">
    <source>
        <dbReference type="PIRSR" id="PIRSR000447-1"/>
    </source>
</evidence>
<evidence type="ECO:0000256" key="3">
    <source>
        <dbReference type="ARBA" id="ARBA00012356"/>
    </source>
</evidence>
<evidence type="ECO:0000256" key="2">
    <source>
        <dbReference type="ARBA" id="ARBA00008467"/>
    </source>
</evidence>
<evidence type="ECO:0000256" key="1">
    <source>
        <dbReference type="ARBA" id="ARBA00005194"/>
    </source>
</evidence>
<evidence type="ECO:0000256" key="11">
    <source>
        <dbReference type="ARBA" id="ARBA00024006"/>
    </source>
</evidence>
<dbReference type="InterPro" id="IPR014030">
    <property type="entry name" value="Ketoacyl_synth_N"/>
</dbReference>
<dbReference type="CDD" id="cd00834">
    <property type="entry name" value="KAS_I_II"/>
    <property type="match status" value="1"/>
</dbReference>
<dbReference type="InterPro" id="IPR018201">
    <property type="entry name" value="Ketoacyl_synth_AS"/>
</dbReference>
<evidence type="ECO:0000256" key="16">
    <source>
        <dbReference type="RuleBase" id="RU003694"/>
    </source>
</evidence>
<evidence type="ECO:0000259" key="17">
    <source>
        <dbReference type="PROSITE" id="PS52004"/>
    </source>
</evidence>
<dbReference type="Proteomes" id="UP000196151">
    <property type="component" value="Chromosome"/>
</dbReference>
<protein>
    <recommendedName>
        <fullName evidence="4 14">3-oxoacyl-[acyl-carrier-protein] synthase 2</fullName>
        <ecNumber evidence="3 14">2.3.1.179</ecNumber>
    </recommendedName>
</protein>
<dbReference type="SMART" id="SM00825">
    <property type="entry name" value="PKS_KS"/>
    <property type="match status" value="1"/>
</dbReference>
<dbReference type="InterPro" id="IPR014031">
    <property type="entry name" value="Ketoacyl_synth_C"/>
</dbReference>
<keyword evidence="10 14" id="KW-0012">Acyltransferase</keyword>
<proteinExistence type="inferred from homology"/>
<dbReference type="PANTHER" id="PTHR11712:SF336">
    <property type="entry name" value="3-OXOACYL-[ACYL-CARRIER-PROTEIN] SYNTHASE, MITOCHONDRIAL"/>
    <property type="match status" value="1"/>
</dbReference>
<dbReference type="PANTHER" id="PTHR11712">
    <property type="entry name" value="POLYKETIDE SYNTHASE-RELATED"/>
    <property type="match status" value="1"/>
</dbReference>